<dbReference type="InterPro" id="IPR013902">
    <property type="entry name" value="Mug135-like_C"/>
</dbReference>
<evidence type="ECO:0000313" key="3">
    <source>
        <dbReference type="EMBL" id="KIK57166.1"/>
    </source>
</evidence>
<dbReference type="Pfam" id="PF08593">
    <property type="entry name" value="Mug135_C"/>
    <property type="match status" value="1"/>
</dbReference>
<accession>A0A0D0BQ03</accession>
<comment type="similarity">
    <text evidence="1">Belongs to the UPF0612 family.</text>
</comment>
<gene>
    <name evidence="3" type="ORF">GYMLUDRAFT_1011415</name>
</gene>
<protein>
    <submittedName>
        <fullName evidence="3">Unplaced genomic scaffold GYMLUscaffold_44, whole genome shotgun sequence</fullName>
    </submittedName>
</protein>
<dbReference type="HOGENOM" id="CLU_1315868_0_0_1"/>
<evidence type="ECO:0000313" key="4">
    <source>
        <dbReference type="Proteomes" id="UP000053593"/>
    </source>
</evidence>
<dbReference type="Proteomes" id="UP000053593">
    <property type="component" value="Unassembled WGS sequence"/>
</dbReference>
<dbReference type="OrthoDB" id="3024167at2759"/>
<proteinExistence type="inferred from homology"/>
<reference evidence="3 4" key="1">
    <citation type="submission" date="2014-04" db="EMBL/GenBank/DDBJ databases">
        <title>Evolutionary Origins and Diversification of the Mycorrhizal Mutualists.</title>
        <authorList>
            <consortium name="DOE Joint Genome Institute"/>
            <consortium name="Mycorrhizal Genomics Consortium"/>
            <person name="Kohler A."/>
            <person name="Kuo A."/>
            <person name="Nagy L.G."/>
            <person name="Floudas D."/>
            <person name="Copeland A."/>
            <person name="Barry K.W."/>
            <person name="Cichocki N."/>
            <person name="Veneault-Fourrey C."/>
            <person name="LaButti K."/>
            <person name="Lindquist E.A."/>
            <person name="Lipzen A."/>
            <person name="Lundell T."/>
            <person name="Morin E."/>
            <person name="Murat C."/>
            <person name="Riley R."/>
            <person name="Ohm R."/>
            <person name="Sun H."/>
            <person name="Tunlid A."/>
            <person name="Henrissat B."/>
            <person name="Grigoriev I.V."/>
            <person name="Hibbett D.S."/>
            <person name="Martin F."/>
        </authorList>
    </citation>
    <scope>NUCLEOTIDE SEQUENCE [LARGE SCALE GENOMIC DNA]</scope>
    <source>
        <strain evidence="3 4">FD-317 M1</strain>
    </source>
</reference>
<evidence type="ECO:0000259" key="2">
    <source>
        <dbReference type="Pfam" id="PF08593"/>
    </source>
</evidence>
<evidence type="ECO:0000256" key="1">
    <source>
        <dbReference type="ARBA" id="ARBA00005788"/>
    </source>
</evidence>
<dbReference type="AlphaFoldDB" id="A0A0D0BQ03"/>
<feature type="domain" description="Mug135-like C-terminal" evidence="2">
    <location>
        <begin position="127"/>
        <end position="212"/>
    </location>
</feature>
<keyword evidence="4" id="KW-1185">Reference proteome</keyword>
<sequence length="214" mass="23199">MANPLPAPATLLVMGPDYIYGTLPVPPPPLQNPVSTADIMTAVELASQAMRFRGEFAIHDFLDSPNYVNDAAAGACVKYRDAVVALSNSLAAAPAWFVQWNNDTFNTLVQDVHDLTANMMIPIARNHNLRTVMDDNGPFQQVPFPNAVWPWGKSVAGPNGVQVVLPGLCNTQAVDQLTSAEASAYFMGYYPGIQIPHVVQQRKIAILRAIGRDV</sequence>
<name>A0A0D0BQ03_9AGAR</name>
<organism evidence="3 4">
    <name type="scientific">Collybiopsis luxurians FD-317 M1</name>
    <dbReference type="NCBI Taxonomy" id="944289"/>
    <lineage>
        <taxon>Eukaryota</taxon>
        <taxon>Fungi</taxon>
        <taxon>Dikarya</taxon>
        <taxon>Basidiomycota</taxon>
        <taxon>Agaricomycotina</taxon>
        <taxon>Agaricomycetes</taxon>
        <taxon>Agaricomycetidae</taxon>
        <taxon>Agaricales</taxon>
        <taxon>Marasmiineae</taxon>
        <taxon>Omphalotaceae</taxon>
        <taxon>Collybiopsis</taxon>
        <taxon>Collybiopsis luxurians</taxon>
    </lineage>
</organism>
<dbReference type="EMBL" id="KN834792">
    <property type="protein sequence ID" value="KIK57166.1"/>
    <property type="molecule type" value="Genomic_DNA"/>
</dbReference>